<proteinExistence type="inferred from homology"/>
<dbReference type="PANTHER" id="PTHR40043:SF1">
    <property type="entry name" value="UPF0719 INNER MEMBRANE PROTEIN YJFL"/>
    <property type="match status" value="1"/>
</dbReference>
<keyword evidence="5 7" id="KW-1133">Transmembrane helix</keyword>
<feature type="transmembrane region" description="Helical" evidence="7">
    <location>
        <begin position="261"/>
        <end position="282"/>
    </location>
</feature>
<feature type="transmembrane region" description="Helical" evidence="7">
    <location>
        <begin position="123"/>
        <end position="147"/>
    </location>
</feature>
<dbReference type="RefSeq" id="WP_332921667.1">
    <property type="nucleotide sequence ID" value="NZ_AP025292.1"/>
</dbReference>
<feature type="transmembrane region" description="Helical" evidence="7">
    <location>
        <begin position="220"/>
        <end position="240"/>
    </location>
</feature>
<evidence type="ECO:0000256" key="5">
    <source>
        <dbReference type="ARBA" id="ARBA00022989"/>
    </source>
</evidence>
<feature type="transmembrane region" description="Helical" evidence="7">
    <location>
        <begin position="50"/>
        <end position="69"/>
    </location>
</feature>
<gene>
    <name evidence="8" type="ORF">PEPS_13580</name>
</gene>
<evidence type="ECO:0000313" key="8">
    <source>
        <dbReference type="EMBL" id="BDC99077.1"/>
    </source>
</evidence>
<evidence type="ECO:0000256" key="3">
    <source>
        <dbReference type="ARBA" id="ARBA00022475"/>
    </source>
</evidence>
<dbReference type="Pfam" id="PF03994">
    <property type="entry name" value="DUF350"/>
    <property type="match status" value="2"/>
</dbReference>
<evidence type="ECO:0000256" key="4">
    <source>
        <dbReference type="ARBA" id="ARBA00022692"/>
    </source>
</evidence>
<sequence>MLIEIGQSLLLTIAYLFSCFLLFFIGKIVYQLLNPSIKVNEELVIKDNLAFALSNTGYYIGLLLAIAGAMTGDSLGLVADLLSVLLYGIIGIILLNISLLIADKLILRKFKIRAEICDKQNAGVGLVEGATATGSGLIIYAGLYTGYGIPSAIGFWLFGQVIFIITGLVYNAILPYDTDEHLAKSNVAVGIGKAGALIGIANVLRAAIMHPFEGWETAAIIISYEVILGLLFLPLCRLVTDKILLPGQNLTDEIINQEQPNIGAAIIEAFAYIGGSVLITLAI</sequence>
<evidence type="ECO:0000256" key="6">
    <source>
        <dbReference type="ARBA" id="ARBA00023136"/>
    </source>
</evidence>
<dbReference type="InterPro" id="IPR007140">
    <property type="entry name" value="DUF350"/>
</dbReference>
<keyword evidence="9" id="KW-1185">Reference proteome</keyword>
<dbReference type="EMBL" id="AP025292">
    <property type="protein sequence ID" value="BDC99077.1"/>
    <property type="molecule type" value="Genomic_DNA"/>
</dbReference>
<protein>
    <submittedName>
        <fullName evidence="8">DUF350 domain-containing protein</fullName>
    </submittedName>
</protein>
<feature type="transmembrane region" description="Helical" evidence="7">
    <location>
        <begin position="81"/>
        <end position="102"/>
    </location>
</feature>
<reference evidence="8 9" key="1">
    <citation type="submission" date="2021-12" db="EMBL/GenBank/DDBJ databases">
        <title>Genome sequencing of bacteria with rrn-lacking chromosome and rrn-plasmid.</title>
        <authorList>
            <person name="Anda M."/>
            <person name="Iwasaki W."/>
        </authorList>
    </citation>
    <scope>NUCLEOTIDE SEQUENCE [LARGE SCALE GENOMIC DNA]</scope>
    <source>
        <strain evidence="8 9">NBRC 101262</strain>
    </source>
</reference>
<organism evidence="8 9">
    <name type="scientific">Persicobacter psychrovividus</name>
    <dbReference type="NCBI Taxonomy" id="387638"/>
    <lineage>
        <taxon>Bacteria</taxon>
        <taxon>Pseudomonadati</taxon>
        <taxon>Bacteroidota</taxon>
        <taxon>Cytophagia</taxon>
        <taxon>Cytophagales</taxon>
        <taxon>Persicobacteraceae</taxon>
        <taxon>Persicobacter</taxon>
    </lineage>
</organism>
<evidence type="ECO:0000256" key="7">
    <source>
        <dbReference type="SAM" id="Phobius"/>
    </source>
</evidence>
<keyword evidence="3" id="KW-1003">Cell membrane</keyword>
<keyword evidence="4 7" id="KW-0812">Transmembrane</keyword>
<dbReference type="Proteomes" id="UP001354989">
    <property type="component" value="Chromosome"/>
</dbReference>
<name>A0ABN6L786_9BACT</name>
<feature type="transmembrane region" description="Helical" evidence="7">
    <location>
        <begin position="153"/>
        <end position="174"/>
    </location>
</feature>
<feature type="transmembrane region" description="Helical" evidence="7">
    <location>
        <begin position="186"/>
        <end position="208"/>
    </location>
</feature>
<accession>A0ABN6L786</accession>
<comment type="subcellular location">
    <subcellularLocation>
        <location evidence="1">Cell membrane</location>
        <topology evidence="1">Multi-pass membrane protein</topology>
    </subcellularLocation>
</comment>
<evidence type="ECO:0000313" key="9">
    <source>
        <dbReference type="Proteomes" id="UP001354989"/>
    </source>
</evidence>
<evidence type="ECO:0000256" key="2">
    <source>
        <dbReference type="ARBA" id="ARBA00005779"/>
    </source>
</evidence>
<keyword evidence="6 7" id="KW-0472">Membrane</keyword>
<feature type="transmembrane region" description="Helical" evidence="7">
    <location>
        <begin position="12"/>
        <end position="30"/>
    </location>
</feature>
<evidence type="ECO:0000256" key="1">
    <source>
        <dbReference type="ARBA" id="ARBA00004651"/>
    </source>
</evidence>
<comment type="similarity">
    <text evidence="2">Belongs to the UPF0719 family.</text>
</comment>
<dbReference type="PANTHER" id="PTHR40043">
    <property type="entry name" value="UPF0719 INNER MEMBRANE PROTEIN YJFL"/>
    <property type="match status" value="1"/>
</dbReference>